<dbReference type="EMBL" id="CYSE01000014">
    <property type="protein sequence ID" value="CUH82510.1"/>
    <property type="molecule type" value="Genomic_DNA"/>
</dbReference>
<evidence type="ECO:0000313" key="3">
    <source>
        <dbReference type="Proteomes" id="UP000054935"/>
    </source>
</evidence>
<keyword evidence="1" id="KW-1133">Transmembrane helix</keyword>
<organism evidence="2 3">
    <name type="scientific">Tropicibacter naphthalenivorans</name>
    <dbReference type="NCBI Taxonomy" id="441103"/>
    <lineage>
        <taxon>Bacteria</taxon>
        <taxon>Pseudomonadati</taxon>
        <taxon>Pseudomonadota</taxon>
        <taxon>Alphaproteobacteria</taxon>
        <taxon>Rhodobacterales</taxon>
        <taxon>Roseobacteraceae</taxon>
        <taxon>Tropicibacter</taxon>
    </lineage>
</organism>
<dbReference type="AlphaFoldDB" id="A0A0P1H3L8"/>
<reference evidence="2 3" key="1">
    <citation type="submission" date="2015-09" db="EMBL/GenBank/DDBJ databases">
        <authorList>
            <consortium name="Swine Surveillance"/>
        </authorList>
    </citation>
    <scope>NUCLEOTIDE SEQUENCE [LARGE SCALE GENOMIC DNA]</scope>
    <source>
        <strain evidence="2 3">CECT 7648</strain>
    </source>
</reference>
<sequence length="74" mass="8406">MTPTQMIIETLGPYETELTYGIVGLIVVLGIAADHSPWLRRKLRHKGRRIDNYSGSYDNDGFISWDYDSGDTND</sequence>
<dbReference type="RefSeq" id="WP_058249401.1">
    <property type="nucleotide sequence ID" value="NZ_CYSE01000014.1"/>
</dbReference>
<evidence type="ECO:0000313" key="2">
    <source>
        <dbReference type="EMBL" id="CUH82510.1"/>
    </source>
</evidence>
<keyword evidence="3" id="KW-1185">Reference proteome</keyword>
<keyword evidence="1" id="KW-0812">Transmembrane</keyword>
<gene>
    <name evidence="2" type="ORF">TRN7648_04052</name>
</gene>
<dbReference type="STRING" id="441103.TRN7648_04052"/>
<feature type="transmembrane region" description="Helical" evidence="1">
    <location>
        <begin position="20"/>
        <end position="39"/>
    </location>
</feature>
<accession>A0A0P1H3L8</accession>
<evidence type="ECO:0000256" key="1">
    <source>
        <dbReference type="SAM" id="Phobius"/>
    </source>
</evidence>
<dbReference type="Proteomes" id="UP000054935">
    <property type="component" value="Unassembled WGS sequence"/>
</dbReference>
<proteinExistence type="predicted"/>
<keyword evidence="1" id="KW-0472">Membrane</keyword>
<name>A0A0P1H3L8_9RHOB</name>
<protein>
    <submittedName>
        <fullName evidence="2">Uncharacterized protein</fullName>
    </submittedName>
</protein>